<evidence type="ECO:0000313" key="1">
    <source>
        <dbReference type="EMBL" id="SVD67101.1"/>
    </source>
</evidence>
<dbReference type="AlphaFoldDB" id="A0A382X9W1"/>
<reference evidence="1" key="1">
    <citation type="submission" date="2018-05" db="EMBL/GenBank/DDBJ databases">
        <authorList>
            <person name="Lanie J.A."/>
            <person name="Ng W.-L."/>
            <person name="Kazmierczak K.M."/>
            <person name="Andrzejewski T.M."/>
            <person name="Davidsen T.M."/>
            <person name="Wayne K.J."/>
            <person name="Tettelin H."/>
            <person name="Glass J.I."/>
            <person name="Rusch D."/>
            <person name="Podicherti R."/>
            <person name="Tsui H.-C.T."/>
            <person name="Winkler M.E."/>
        </authorList>
    </citation>
    <scope>NUCLEOTIDE SEQUENCE</scope>
</reference>
<organism evidence="1">
    <name type="scientific">marine metagenome</name>
    <dbReference type="NCBI Taxonomy" id="408172"/>
    <lineage>
        <taxon>unclassified sequences</taxon>
        <taxon>metagenomes</taxon>
        <taxon>ecological metagenomes</taxon>
    </lineage>
</organism>
<dbReference type="EMBL" id="UINC01165611">
    <property type="protein sequence ID" value="SVD67101.1"/>
    <property type="molecule type" value="Genomic_DNA"/>
</dbReference>
<protein>
    <submittedName>
        <fullName evidence="1">Uncharacterized protein</fullName>
    </submittedName>
</protein>
<accession>A0A382X9W1</accession>
<gene>
    <name evidence="1" type="ORF">METZ01_LOCUS419955</name>
</gene>
<proteinExistence type="predicted"/>
<name>A0A382X9W1_9ZZZZ</name>
<sequence length="36" mass="3885">MSGKIKLGQGRRVISSLQGAKSLPGSFESQHQVLCR</sequence>